<gene>
    <name evidence="1" type="ORF">DSM106972_069600</name>
</gene>
<name>A0A3S1CCR8_9CYAN</name>
<dbReference type="AlphaFoldDB" id="A0A3S1CCR8"/>
<proteinExistence type="predicted"/>
<keyword evidence="2" id="KW-1185">Reference proteome</keyword>
<comment type="caution">
    <text evidence="1">The sequence shown here is derived from an EMBL/GenBank/DDBJ whole genome shotgun (WGS) entry which is preliminary data.</text>
</comment>
<dbReference type="EMBL" id="RSCL01000021">
    <property type="protein sequence ID" value="RUT00954.1"/>
    <property type="molecule type" value="Genomic_DNA"/>
</dbReference>
<sequence length="51" mass="5621">MSLAISWFSAYSIIKTIVIAGKIRHVKGTKIAGKKDADIVNSPVKLNYEFP</sequence>
<dbReference type="Proteomes" id="UP000271624">
    <property type="component" value="Unassembled WGS sequence"/>
</dbReference>
<evidence type="ECO:0000313" key="1">
    <source>
        <dbReference type="EMBL" id="RUT00954.1"/>
    </source>
</evidence>
<reference evidence="1" key="1">
    <citation type="submission" date="2018-12" db="EMBL/GenBank/DDBJ databases">
        <authorList>
            <person name="Will S."/>
            <person name="Neumann-Schaal M."/>
            <person name="Henke P."/>
        </authorList>
    </citation>
    <scope>NUCLEOTIDE SEQUENCE</scope>
    <source>
        <strain evidence="1">PCC 7102</strain>
    </source>
</reference>
<accession>A0A3S1CCR8</accession>
<evidence type="ECO:0000313" key="2">
    <source>
        <dbReference type="Proteomes" id="UP000271624"/>
    </source>
</evidence>
<organism evidence="1 2">
    <name type="scientific">Dulcicalothrix desertica PCC 7102</name>
    <dbReference type="NCBI Taxonomy" id="232991"/>
    <lineage>
        <taxon>Bacteria</taxon>
        <taxon>Bacillati</taxon>
        <taxon>Cyanobacteriota</taxon>
        <taxon>Cyanophyceae</taxon>
        <taxon>Nostocales</taxon>
        <taxon>Calotrichaceae</taxon>
        <taxon>Dulcicalothrix</taxon>
    </lineage>
</organism>
<protein>
    <submittedName>
        <fullName evidence="1">Uncharacterized protein</fullName>
    </submittedName>
</protein>
<reference evidence="1" key="2">
    <citation type="journal article" date="2019" name="Genome Biol. Evol.">
        <title>Day and night: Metabolic profiles and evolutionary relationships of six axenic non-marine cyanobacteria.</title>
        <authorList>
            <person name="Will S.E."/>
            <person name="Henke P."/>
            <person name="Boedeker C."/>
            <person name="Huang S."/>
            <person name="Brinkmann H."/>
            <person name="Rohde M."/>
            <person name="Jarek M."/>
            <person name="Friedl T."/>
            <person name="Seufert S."/>
            <person name="Schumacher M."/>
            <person name="Overmann J."/>
            <person name="Neumann-Schaal M."/>
            <person name="Petersen J."/>
        </authorList>
    </citation>
    <scope>NUCLEOTIDE SEQUENCE [LARGE SCALE GENOMIC DNA]</scope>
    <source>
        <strain evidence="1">PCC 7102</strain>
    </source>
</reference>